<dbReference type="Proteomes" id="UP000030762">
    <property type="component" value="Unassembled WGS sequence"/>
</dbReference>
<protein>
    <submittedName>
        <fullName evidence="2">Uncharacterized protein</fullName>
    </submittedName>
</protein>
<dbReference type="OMA" id="CFIALTQ"/>
<organism evidence="2 3">
    <name type="scientific">Saprolegnia diclina (strain VS20)</name>
    <dbReference type="NCBI Taxonomy" id="1156394"/>
    <lineage>
        <taxon>Eukaryota</taxon>
        <taxon>Sar</taxon>
        <taxon>Stramenopiles</taxon>
        <taxon>Oomycota</taxon>
        <taxon>Saprolegniomycetes</taxon>
        <taxon>Saprolegniales</taxon>
        <taxon>Saprolegniaceae</taxon>
        <taxon>Saprolegnia</taxon>
    </lineage>
</organism>
<evidence type="ECO:0000256" key="1">
    <source>
        <dbReference type="SAM" id="MobiDB-lite"/>
    </source>
</evidence>
<dbReference type="eggNOG" id="ENOG502S80T">
    <property type="taxonomic scope" value="Eukaryota"/>
</dbReference>
<sequence length="370" mass="39542">MDNEATVATTLLEARARYEARDGDGAVALWRSLLKTAYATQHHALMFVVSKNLGDAVLDLGEATDYYEYALEVATTCGVMSDASLRSAVAAIAVAMQSMQVLACPLCGVAQRFHGPCHRCATTNTCATCTQSFATTELVVDPNDNNMYCQPCYDAYYNDEDDDEDADNDDDDDVLVDIHVAPPASVSLCTACKNGNATIRDWQGSFYCQSCFIALTQAKLARDVQVADEPSPIAPTTNVTAPASPAPQAQAPTHKPTVASPTISTPEPLADDAALVASGKRTYDRKFLLSFRKMHRACPSAVRSSSVFQSPSAKAAKAAPKPPTTSAPTALCAVEDSTTMLCAALRLDPTHLSDELSLYEHYYATTPVST</sequence>
<dbReference type="EMBL" id="JH767174">
    <property type="protein sequence ID" value="EQC30676.1"/>
    <property type="molecule type" value="Genomic_DNA"/>
</dbReference>
<feature type="region of interest" description="Disordered" evidence="1">
    <location>
        <begin position="231"/>
        <end position="266"/>
    </location>
</feature>
<proteinExistence type="predicted"/>
<dbReference type="OrthoDB" id="77486at2759"/>
<evidence type="ECO:0000313" key="2">
    <source>
        <dbReference type="EMBL" id="EQC30676.1"/>
    </source>
</evidence>
<evidence type="ECO:0000313" key="3">
    <source>
        <dbReference type="Proteomes" id="UP000030762"/>
    </source>
</evidence>
<name>T0Q7R8_SAPDV</name>
<dbReference type="VEuPathDB" id="FungiDB:SDRG_11729"/>
<feature type="compositionally biased region" description="Low complexity" evidence="1">
    <location>
        <begin position="241"/>
        <end position="252"/>
    </location>
</feature>
<keyword evidence="3" id="KW-1185">Reference proteome</keyword>
<dbReference type="RefSeq" id="XP_008616002.1">
    <property type="nucleotide sequence ID" value="XM_008617780.1"/>
</dbReference>
<dbReference type="GeneID" id="19952456"/>
<dbReference type="InParanoid" id="T0Q7R8"/>
<accession>T0Q7R8</accession>
<reference evidence="2 3" key="1">
    <citation type="submission" date="2012-04" db="EMBL/GenBank/DDBJ databases">
        <title>The Genome Sequence of Saprolegnia declina VS20.</title>
        <authorList>
            <consortium name="The Broad Institute Genome Sequencing Platform"/>
            <person name="Russ C."/>
            <person name="Nusbaum C."/>
            <person name="Tyler B."/>
            <person name="van West P."/>
            <person name="Dieguez-Uribeondo J."/>
            <person name="de Bruijn I."/>
            <person name="Tripathy S."/>
            <person name="Jiang R."/>
            <person name="Young S.K."/>
            <person name="Zeng Q."/>
            <person name="Gargeya S."/>
            <person name="Fitzgerald M."/>
            <person name="Haas B."/>
            <person name="Abouelleil A."/>
            <person name="Alvarado L."/>
            <person name="Arachchi H.M."/>
            <person name="Berlin A."/>
            <person name="Chapman S.B."/>
            <person name="Goldberg J."/>
            <person name="Griggs A."/>
            <person name="Gujja S."/>
            <person name="Hansen M."/>
            <person name="Howarth C."/>
            <person name="Imamovic A."/>
            <person name="Larimer J."/>
            <person name="McCowen C."/>
            <person name="Montmayeur A."/>
            <person name="Murphy C."/>
            <person name="Neiman D."/>
            <person name="Pearson M."/>
            <person name="Priest M."/>
            <person name="Roberts A."/>
            <person name="Saif S."/>
            <person name="Shea T."/>
            <person name="Sisk P."/>
            <person name="Sykes S."/>
            <person name="Wortman J."/>
            <person name="Nusbaum C."/>
            <person name="Birren B."/>
        </authorList>
    </citation>
    <scope>NUCLEOTIDE SEQUENCE [LARGE SCALE GENOMIC DNA]</scope>
    <source>
        <strain evidence="2 3">VS20</strain>
    </source>
</reference>
<dbReference type="AlphaFoldDB" id="T0Q7R8"/>
<gene>
    <name evidence="2" type="ORF">SDRG_11729</name>
</gene>